<dbReference type="InterPro" id="IPR012340">
    <property type="entry name" value="NA-bd_OB-fold"/>
</dbReference>
<accession>A0A8X8XPP5</accession>
<dbReference type="EMBL" id="PNBA02000008">
    <property type="protein sequence ID" value="KAG6416319.1"/>
    <property type="molecule type" value="Genomic_DNA"/>
</dbReference>
<feature type="region of interest" description="Disordered" evidence="1">
    <location>
        <begin position="187"/>
        <end position="311"/>
    </location>
</feature>
<dbReference type="GO" id="GO:0003676">
    <property type="term" value="F:nucleic acid binding"/>
    <property type="evidence" value="ECO:0007669"/>
    <property type="project" value="InterPro"/>
</dbReference>
<dbReference type="Pfam" id="PF00575">
    <property type="entry name" value="S1"/>
    <property type="match status" value="1"/>
</dbReference>
<proteinExistence type="predicted"/>
<dbReference type="AlphaFoldDB" id="A0A8X8XPP5"/>
<gene>
    <name evidence="3" type="ORF">SASPL_123747</name>
</gene>
<feature type="compositionally biased region" description="Basic and acidic residues" evidence="1">
    <location>
        <begin position="254"/>
        <end position="269"/>
    </location>
</feature>
<evidence type="ECO:0000313" key="4">
    <source>
        <dbReference type="Proteomes" id="UP000298416"/>
    </source>
</evidence>
<dbReference type="InterPro" id="IPR003029">
    <property type="entry name" value="S1_domain"/>
</dbReference>
<keyword evidence="4" id="KW-1185">Reference proteome</keyword>
<feature type="compositionally biased region" description="Polar residues" evidence="1">
    <location>
        <begin position="284"/>
        <end position="305"/>
    </location>
</feature>
<feature type="domain" description="S1 motif" evidence="2">
    <location>
        <begin position="632"/>
        <end position="700"/>
    </location>
</feature>
<dbReference type="PANTHER" id="PTHR47600:SF1">
    <property type="entry name" value="NUCLEIC ACID-BINDING, OB-FOLD-LIKE PROTEIN"/>
    <property type="match status" value="1"/>
</dbReference>
<reference evidence="3" key="1">
    <citation type="submission" date="2018-01" db="EMBL/GenBank/DDBJ databases">
        <authorList>
            <person name="Mao J.F."/>
        </authorList>
    </citation>
    <scope>NUCLEOTIDE SEQUENCE</scope>
    <source>
        <strain evidence="3">Huo1</strain>
        <tissue evidence="3">Leaf</tissue>
    </source>
</reference>
<dbReference type="SMART" id="SM00316">
    <property type="entry name" value="S1"/>
    <property type="match status" value="2"/>
</dbReference>
<evidence type="ECO:0000313" key="3">
    <source>
        <dbReference type="EMBL" id="KAG6416319.1"/>
    </source>
</evidence>
<comment type="caution">
    <text evidence="3">The sequence shown here is derived from an EMBL/GenBank/DDBJ whole genome shotgun (WGS) entry which is preliminary data.</text>
</comment>
<dbReference type="PANTHER" id="PTHR47600">
    <property type="entry name" value="NUCLEIC ACID-BINDING, OB-FOLD-LIKE PROTEIN"/>
    <property type="match status" value="1"/>
</dbReference>
<protein>
    <recommendedName>
        <fullName evidence="2">S1 motif domain-containing protein</fullName>
    </recommendedName>
</protein>
<dbReference type="Proteomes" id="UP000298416">
    <property type="component" value="Unassembled WGS sequence"/>
</dbReference>
<reference evidence="3" key="2">
    <citation type="submission" date="2020-08" db="EMBL/GenBank/DDBJ databases">
        <title>Plant Genome Project.</title>
        <authorList>
            <person name="Zhang R.-G."/>
        </authorList>
    </citation>
    <scope>NUCLEOTIDE SEQUENCE</scope>
    <source>
        <strain evidence="3">Huo1</strain>
        <tissue evidence="3">Leaf</tissue>
    </source>
</reference>
<evidence type="ECO:0000256" key="1">
    <source>
        <dbReference type="SAM" id="MobiDB-lite"/>
    </source>
</evidence>
<dbReference type="SUPFAM" id="SSF50249">
    <property type="entry name" value="Nucleic acid-binding proteins"/>
    <property type="match status" value="1"/>
</dbReference>
<sequence length="869" mass="97763">MDSFTLSTTANSTSLSSIQFFSQPVYHAKKSGLLNFPGRKPKKFWVSASRDEPQLDDWDRMELKFGRMIGEDPKITLAKRTIAAFDVASFGDALFIYKGHVIVLDFCVELGFGLGYWTSPIMGRKSNPDVSYLEIEKLLDKKKGRAVDEGVEEIPFDLPGQKKSVKSVQGLNLVRPVLKKGSKFEETAKPVETSAKSSISRPMKKASEASEETKSSVPDVILRKPRSFNEDDGASGSARFGMRPNLSLRMGNEPQKERFSDITLLRKPEPLSSGSEVGEEDSRPNSLDSKTGLEENSSTEGSSSAPLLKKPELMKLNSNAEADHDSPKEHTELSFNDVMTENRMDVSNSENRQATTNTVNQNWFHEANQDESASDEGLGKELQADMRSGGQTFTSDELPISTQAVSIDTMLIGKPERLDPAVKPADQKIRNEAVPINPDSWGNPSDLENFIASSPIKEREEDDWTRVEQLVKTGEREEVELISASTRGFVVSFGSLIGFLPYRNLAARWKFLAFESWLRRKGLDPSLYRQNLGIIGKYEASSVMDSPESVKSSEIDSKTDEALTQDMKLEDLLMLYDQEKLKFLSSFVGQRIYVGVVLADRNSRRLIFSIKPKEKEELVEKKRELMARLSVGDIVKCCIKKITYFGVFVEVEGVSALIHQTEVSWDATLDPASYFKVGQIVDAKVHQLDFSLERIFLSLKEVMPDPLMETLEAVVGDQNTLDGRLEVAEANSEWVEVESLMKELRQIDGIQSVSKGRYFLSPGLAPTFQVYMASMFERQYKLLARAGNQVQEDNRMRKHDLQTGNGGNLFEQRGAESCYPDLHQQGGLNEQRRWYWLRLRFCSSLLLEILRLNVKRCSNHRFGNVVVVC</sequence>
<organism evidence="3">
    <name type="scientific">Salvia splendens</name>
    <name type="common">Scarlet sage</name>
    <dbReference type="NCBI Taxonomy" id="180675"/>
    <lineage>
        <taxon>Eukaryota</taxon>
        <taxon>Viridiplantae</taxon>
        <taxon>Streptophyta</taxon>
        <taxon>Embryophyta</taxon>
        <taxon>Tracheophyta</taxon>
        <taxon>Spermatophyta</taxon>
        <taxon>Magnoliopsida</taxon>
        <taxon>eudicotyledons</taxon>
        <taxon>Gunneridae</taxon>
        <taxon>Pentapetalae</taxon>
        <taxon>asterids</taxon>
        <taxon>lamiids</taxon>
        <taxon>Lamiales</taxon>
        <taxon>Lamiaceae</taxon>
        <taxon>Nepetoideae</taxon>
        <taxon>Mentheae</taxon>
        <taxon>Salviinae</taxon>
        <taxon>Salvia</taxon>
        <taxon>Salvia subgen. Calosphace</taxon>
        <taxon>core Calosphace</taxon>
    </lineage>
</organism>
<feature type="compositionally biased region" description="Basic and acidic residues" evidence="1">
    <location>
        <begin position="205"/>
        <end position="214"/>
    </location>
</feature>
<evidence type="ECO:0000259" key="2">
    <source>
        <dbReference type="PROSITE" id="PS50126"/>
    </source>
</evidence>
<name>A0A8X8XPP5_SALSN</name>
<dbReference type="Gene3D" id="2.40.50.140">
    <property type="entry name" value="Nucleic acid-binding proteins"/>
    <property type="match status" value="1"/>
</dbReference>
<dbReference type="PROSITE" id="PS50126">
    <property type="entry name" value="S1"/>
    <property type="match status" value="1"/>
</dbReference>